<name>A0A174SBL0_FLAPL</name>
<dbReference type="InterPro" id="IPR003838">
    <property type="entry name" value="ABC3_permease_C"/>
</dbReference>
<evidence type="ECO:0000259" key="7">
    <source>
        <dbReference type="Pfam" id="PF02687"/>
    </source>
</evidence>
<dbReference type="InterPro" id="IPR050250">
    <property type="entry name" value="Macrolide_Exporter_MacB"/>
</dbReference>
<organism evidence="8 9">
    <name type="scientific">Flavonifractor plautii</name>
    <name type="common">Fusobacterium plautii</name>
    <dbReference type="NCBI Taxonomy" id="292800"/>
    <lineage>
        <taxon>Bacteria</taxon>
        <taxon>Bacillati</taxon>
        <taxon>Bacillota</taxon>
        <taxon>Clostridia</taxon>
        <taxon>Eubacteriales</taxon>
        <taxon>Oscillospiraceae</taxon>
        <taxon>Flavonifractor</taxon>
    </lineage>
</organism>
<evidence type="ECO:0000313" key="8">
    <source>
        <dbReference type="EMBL" id="MSB20314.1"/>
    </source>
</evidence>
<comment type="similarity">
    <text evidence="6">Belongs to the ABC-4 integral membrane protein family.</text>
</comment>
<evidence type="ECO:0000256" key="4">
    <source>
        <dbReference type="ARBA" id="ARBA00022989"/>
    </source>
</evidence>
<dbReference type="GO" id="GO:0022857">
    <property type="term" value="F:transmembrane transporter activity"/>
    <property type="evidence" value="ECO:0007669"/>
    <property type="project" value="TreeGrafter"/>
</dbReference>
<dbReference type="AlphaFoldDB" id="A0A174SBL0"/>
<keyword evidence="5" id="KW-0472">Membrane</keyword>
<dbReference type="Pfam" id="PF02687">
    <property type="entry name" value="FtsX"/>
    <property type="match status" value="1"/>
</dbReference>
<evidence type="ECO:0000256" key="1">
    <source>
        <dbReference type="ARBA" id="ARBA00004651"/>
    </source>
</evidence>
<comment type="subcellular location">
    <subcellularLocation>
        <location evidence="1">Cell membrane</location>
        <topology evidence="1">Multi-pass membrane protein</topology>
    </subcellularLocation>
</comment>
<dbReference type="GO" id="GO:0005886">
    <property type="term" value="C:plasma membrane"/>
    <property type="evidence" value="ECO:0007669"/>
    <property type="project" value="UniProtKB-SubCell"/>
</dbReference>
<evidence type="ECO:0000256" key="2">
    <source>
        <dbReference type="ARBA" id="ARBA00022475"/>
    </source>
</evidence>
<dbReference type="PANTHER" id="PTHR30572">
    <property type="entry name" value="MEMBRANE COMPONENT OF TRANSPORTER-RELATED"/>
    <property type="match status" value="1"/>
</dbReference>
<evidence type="ECO:0000256" key="6">
    <source>
        <dbReference type="ARBA" id="ARBA00038076"/>
    </source>
</evidence>
<evidence type="ECO:0000256" key="3">
    <source>
        <dbReference type="ARBA" id="ARBA00022692"/>
    </source>
</evidence>
<keyword evidence="2" id="KW-1003">Cell membrane</keyword>
<sequence length="604" mass="67647">MNYPFENDTERIEKRIAEKSVFSEKNRTFLIRVIILIAAFLLSFSGILLCNATLSTQQIAHVNNTTEAVGTVLGIVIVLLCTAGLAVKNILYVSVLQRVHEFAQLRAIGATYQQIKSVVKKERDKIAKPCIVLGTVIGFLVNIVLPLHFYWIPSIVCAVISGIFIWIITALAFQAPAKMAASTSPIEAQHTQATNYFRSVGAKRKLTPIRIGWMYCRANRKKAAYTFLSLIMSGILMFGVFSILNAINPERLASQPYQGNSDVFVLLNSTADEESTYDLMKSTPFTEEKKQKLYNISGVKDVYELYMLDGILTNSEGEKFELSIENAVNPETFKNEIVEGMQPSHELQNGAIPVAINRQSPYYQKLNMQLQVGDYLPYIIDTGYGQKEVELVVSGFVENSDTGLVIYTSGENMKSLSEMNCTLAWYICLDDNGKDVATEIIKEIFIDDDRVDVSVLADDVMALEDYFHNAKVIITVLVVLISLFSFINMLNTSITNAIARRHDYALLEATGMTKLQLRKVQQSESFIYLVGSFIGSCILGIPIGLLLCTQISKIPGLSYFEYHFPVLFVLLYFAAVVMVYHVVSVYQKKSLQQHSIIERIRTIG</sequence>
<dbReference type="EMBL" id="WKPR01000011">
    <property type="protein sequence ID" value="MSB20314.1"/>
    <property type="molecule type" value="Genomic_DNA"/>
</dbReference>
<keyword evidence="3" id="KW-0812">Transmembrane</keyword>
<comment type="caution">
    <text evidence="8">The sequence shown here is derived from an EMBL/GenBank/DDBJ whole genome shotgun (WGS) entry which is preliminary data.</text>
</comment>
<accession>A0A174SBL0</accession>
<protein>
    <submittedName>
        <fullName evidence="8">FtsX-like permease family protein</fullName>
    </submittedName>
</protein>
<reference evidence="8 9" key="1">
    <citation type="journal article" date="2019" name="Nat. Med.">
        <title>A library of human gut bacterial isolates paired with longitudinal multiomics data enables mechanistic microbiome research.</title>
        <authorList>
            <person name="Poyet M."/>
            <person name="Groussin M."/>
            <person name="Gibbons S.M."/>
            <person name="Avila-Pacheco J."/>
            <person name="Jiang X."/>
            <person name="Kearney S.M."/>
            <person name="Perrotta A.R."/>
            <person name="Berdy B."/>
            <person name="Zhao S."/>
            <person name="Lieberman T.D."/>
            <person name="Swanson P.K."/>
            <person name="Smith M."/>
            <person name="Roesemann S."/>
            <person name="Alexander J.E."/>
            <person name="Rich S.A."/>
            <person name="Livny J."/>
            <person name="Vlamakis H."/>
            <person name="Clish C."/>
            <person name="Bullock K."/>
            <person name="Deik A."/>
            <person name="Scott J."/>
            <person name="Pierce K.A."/>
            <person name="Xavier R.J."/>
            <person name="Alm E.J."/>
        </authorList>
    </citation>
    <scope>NUCLEOTIDE SEQUENCE [LARGE SCALE GENOMIC DNA]</scope>
    <source>
        <strain evidence="8 9">BIOML-A2</strain>
    </source>
</reference>
<dbReference type="Proteomes" id="UP000434475">
    <property type="component" value="Unassembled WGS sequence"/>
</dbReference>
<dbReference type="PANTHER" id="PTHR30572:SF4">
    <property type="entry name" value="ABC TRANSPORTER PERMEASE YTRF"/>
    <property type="match status" value="1"/>
</dbReference>
<feature type="domain" description="ABC3 transporter permease C-terminal" evidence="7">
    <location>
        <begin position="476"/>
        <end position="586"/>
    </location>
</feature>
<keyword evidence="4" id="KW-1133">Transmembrane helix</keyword>
<proteinExistence type="inferred from homology"/>
<gene>
    <name evidence="8" type="ORF">GKE97_12365</name>
</gene>
<evidence type="ECO:0000256" key="5">
    <source>
        <dbReference type="ARBA" id="ARBA00023136"/>
    </source>
</evidence>
<evidence type="ECO:0000313" key="9">
    <source>
        <dbReference type="Proteomes" id="UP000434475"/>
    </source>
</evidence>
<dbReference type="RefSeq" id="WP_029732304.1">
    <property type="nucleotide sequence ID" value="NZ_JAJBSA010000126.1"/>
</dbReference>